<evidence type="ECO:0000313" key="2">
    <source>
        <dbReference type="Proteomes" id="UP000284395"/>
    </source>
</evidence>
<keyword evidence="2" id="KW-1185">Reference proteome</keyword>
<protein>
    <recommendedName>
        <fullName evidence="3">Cellulose synthase</fullName>
    </recommendedName>
</protein>
<dbReference type="InterPro" id="IPR038470">
    <property type="entry name" value="Cellsynth_D_sf"/>
</dbReference>
<accession>A0A420ER00</accession>
<dbReference type="RefSeq" id="WP_120323009.1">
    <property type="nucleotide sequence ID" value="NZ_RAPF01000001.1"/>
</dbReference>
<proteinExistence type="predicted"/>
<evidence type="ECO:0000313" key="1">
    <source>
        <dbReference type="EMBL" id="RKF23105.1"/>
    </source>
</evidence>
<comment type="caution">
    <text evidence="1">The sequence shown here is derived from an EMBL/GenBank/DDBJ whole genome shotgun (WGS) entry which is preliminary data.</text>
</comment>
<dbReference type="GO" id="GO:0030244">
    <property type="term" value="P:cellulose biosynthetic process"/>
    <property type="evidence" value="ECO:0007669"/>
    <property type="project" value="InterPro"/>
</dbReference>
<name>A0A420ER00_9SPHN</name>
<dbReference type="InterPro" id="IPR022798">
    <property type="entry name" value="BcsD_bac"/>
</dbReference>
<organism evidence="1 2">
    <name type="scientific">Altericroceibacterium spongiae</name>
    <dbReference type="NCBI Taxonomy" id="2320269"/>
    <lineage>
        <taxon>Bacteria</taxon>
        <taxon>Pseudomonadati</taxon>
        <taxon>Pseudomonadota</taxon>
        <taxon>Alphaproteobacteria</taxon>
        <taxon>Sphingomonadales</taxon>
        <taxon>Erythrobacteraceae</taxon>
        <taxon>Altericroceibacterium</taxon>
    </lineage>
</organism>
<dbReference type="Pfam" id="PF03500">
    <property type="entry name" value="Cellsynth_D"/>
    <property type="match status" value="1"/>
</dbReference>
<sequence length="153" mass="16976">MFSSGSPGQTWSANDEERSLALLARLIFGEIDATANAEQKRAMLVAIGARLAGFIRVDDTTDLERLGQQANALWDKLKWGSAGFEMHDTGIDIIHRGLPLESADQLENWPELLPPILEGAYGRWFGQLNDGNDRLRTYVLSVRSGEVEIRHGL</sequence>
<dbReference type="EMBL" id="RAPF01000001">
    <property type="protein sequence ID" value="RKF23105.1"/>
    <property type="molecule type" value="Genomic_DNA"/>
</dbReference>
<dbReference type="AlphaFoldDB" id="A0A420ER00"/>
<dbReference type="Proteomes" id="UP000284395">
    <property type="component" value="Unassembled WGS sequence"/>
</dbReference>
<dbReference type="Gene3D" id="3.30.70.2590">
    <property type="match status" value="1"/>
</dbReference>
<gene>
    <name evidence="1" type="ORF">D6851_00985</name>
</gene>
<dbReference type="OrthoDB" id="6078279at2"/>
<reference evidence="1 2" key="1">
    <citation type="submission" date="2018-09" db="EMBL/GenBank/DDBJ databases">
        <title>Altererythrobacter spongiae sp. nov., isolated from a marine sponge.</title>
        <authorList>
            <person name="Zhuang L."/>
            <person name="Luo L."/>
        </authorList>
    </citation>
    <scope>NUCLEOTIDE SEQUENCE [LARGE SCALE GENOMIC DNA]</scope>
    <source>
        <strain evidence="1 2">HN-Y73</strain>
    </source>
</reference>
<evidence type="ECO:0008006" key="3">
    <source>
        <dbReference type="Google" id="ProtNLM"/>
    </source>
</evidence>